<name>A0AAP7BWS2_CLOPF</name>
<organism evidence="1 2">
    <name type="scientific">Clostridium perfringens</name>
    <dbReference type="NCBI Taxonomy" id="1502"/>
    <lineage>
        <taxon>Bacteria</taxon>
        <taxon>Bacillati</taxon>
        <taxon>Bacillota</taxon>
        <taxon>Clostridia</taxon>
        <taxon>Eubacteriales</taxon>
        <taxon>Clostridiaceae</taxon>
        <taxon>Clostridium</taxon>
    </lineage>
</organism>
<evidence type="ECO:0000313" key="1">
    <source>
        <dbReference type="EMBL" id="NGU31117.1"/>
    </source>
</evidence>
<gene>
    <name evidence="1" type="ORF">G6Z34_13580</name>
</gene>
<comment type="caution">
    <text evidence="1">The sequence shown here is derived from an EMBL/GenBank/DDBJ whole genome shotgun (WGS) entry which is preliminary data.</text>
</comment>
<dbReference type="EMBL" id="JAALLZ010000006">
    <property type="protein sequence ID" value="NGU31117.1"/>
    <property type="molecule type" value="Genomic_DNA"/>
</dbReference>
<dbReference type="Proteomes" id="UP000481454">
    <property type="component" value="Unassembled WGS sequence"/>
</dbReference>
<proteinExistence type="predicted"/>
<accession>A0AAP7BWS2</accession>
<evidence type="ECO:0000313" key="2">
    <source>
        <dbReference type="Proteomes" id="UP000481454"/>
    </source>
</evidence>
<sequence>MYNPQKSINKIKELIDFCEQYQYSILRCNILEDNARVVVNECCDILNLTYDNGWKV</sequence>
<protein>
    <submittedName>
        <fullName evidence="1">Uncharacterized protein</fullName>
    </submittedName>
</protein>
<dbReference type="RefSeq" id="WP_164801047.1">
    <property type="nucleotide sequence ID" value="NZ_JAALLZ010000006.1"/>
</dbReference>
<dbReference type="AlphaFoldDB" id="A0AAP7BWS2"/>
<reference evidence="1 2" key="1">
    <citation type="submission" date="2020-02" db="EMBL/GenBank/DDBJ databases">
        <title>Genomic Insights into the Phylogeny and Genetic Plasticity of the Human and Animal Enteric Pathogen Clostridium perfringens.</title>
        <authorList>
            <person name="Feng Y."/>
            <person name="Hu Y."/>
        </authorList>
    </citation>
    <scope>NUCLEOTIDE SEQUENCE [LARGE SCALE GENOMIC DNA]</scope>
    <source>
        <strain evidence="1 2">CP-40</strain>
    </source>
</reference>